<evidence type="ECO:0000256" key="1">
    <source>
        <dbReference type="SAM" id="MobiDB-lite"/>
    </source>
</evidence>
<dbReference type="OrthoDB" id="7889018at2"/>
<dbReference type="EMBL" id="CP022657">
    <property type="protein sequence ID" value="ASS76866.1"/>
    <property type="molecule type" value="Genomic_DNA"/>
</dbReference>
<dbReference type="Proteomes" id="UP000214688">
    <property type="component" value="Chromosome"/>
</dbReference>
<dbReference type="Pfam" id="PF03837">
    <property type="entry name" value="RecT"/>
    <property type="match status" value="1"/>
</dbReference>
<sequence length="317" mass="35718">MSTASNLAVINGGSALPTLNTSNEQKIQAIRDTVAKGATDAEFTMLMHLANTYKLDPFLKEIWFIKYNGKDPTILVSRDGLRNYAMRQEDFLGMLSFEVRQGDTFKFNPISGEIQHEIGDGTGLITKCYCIIKRKDKPDHIEIIDFKEYYDALSQKNPVWRSHPSAMGKKTVEVLGLKKCYTITGLYAPEEMGMQEPMDITDQVEVVDQQPPTMMHTQQHQQPPRQQNHPTANADGPSEAQIKYMHRLKNDKGISENDFRQMMAEMCGGKLSAKDLSKKEASEFINFLNAYQPQPGFVPEGEGNGNKIEIDDDNIGF</sequence>
<evidence type="ECO:0000313" key="3">
    <source>
        <dbReference type="Proteomes" id="UP000214688"/>
    </source>
</evidence>
<organism evidence="2 3">
    <name type="scientific">Tumebacillus algifaecis</name>
    <dbReference type="NCBI Taxonomy" id="1214604"/>
    <lineage>
        <taxon>Bacteria</taxon>
        <taxon>Bacillati</taxon>
        <taxon>Bacillota</taxon>
        <taxon>Bacilli</taxon>
        <taxon>Bacillales</taxon>
        <taxon>Alicyclobacillaceae</taxon>
        <taxon>Tumebacillus</taxon>
    </lineage>
</organism>
<gene>
    <name evidence="2" type="ORF">CIG75_19225</name>
</gene>
<dbReference type="AlphaFoldDB" id="A0A223D627"/>
<name>A0A223D627_9BACL</name>
<feature type="compositionally biased region" description="Low complexity" evidence="1">
    <location>
        <begin position="213"/>
        <end position="231"/>
    </location>
</feature>
<protein>
    <recommendedName>
        <fullName evidence="4">Phage recombination protein Bet</fullName>
    </recommendedName>
</protein>
<feature type="region of interest" description="Disordered" evidence="1">
    <location>
        <begin position="213"/>
        <end position="237"/>
    </location>
</feature>
<dbReference type="InterPro" id="IPR018330">
    <property type="entry name" value="RecT_fam"/>
</dbReference>
<accession>A0A223D627</accession>
<dbReference type="RefSeq" id="WP_094238093.1">
    <property type="nucleotide sequence ID" value="NZ_CP022657.1"/>
</dbReference>
<evidence type="ECO:0008006" key="4">
    <source>
        <dbReference type="Google" id="ProtNLM"/>
    </source>
</evidence>
<evidence type="ECO:0000313" key="2">
    <source>
        <dbReference type="EMBL" id="ASS76866.1"/>
    </source>
</evidence>
<dbReference type="KEGG" id="tab:CIG75_19225"/>
<reference evidence="2 3" key="1">
    <citation type="journal article" date="2015" name="Int. J. Syst. Evol. Microbiol.">
        <title>Tumebacillus algifaecis sp. nov., isolated from decomposing algal scum.</title>
        <authorList>
            <person name="Wu Y.F."/>
            <person name="Zhang B."/>
            <person name="Xing P."/>
            <person name="Wu Q.L."/>
            <person name="Liu S.J."/>
        </authorList>
    </citation>
    <scope>NUCLEOTIDE SEQUENCE [LARGE SCALE GENOMIC DNA]</scope>
    <source>
        <strain evidence="2 3">THMBR28</strain>
    </source>
</reference>
<keyword evidence="3" id="KW-1185">Reference proteome</keyword>
<proteinExistence type="predicted"/>
<dbReference type="GO" id="GO:0003677">
    <property type="term" value="F:DNA binding"/>
    <property type="evidence" value="ECO:0007669"/>
    <property type="project" value="InterPro"/>
</dbReference>
<dbReference type="GO" id="GO:0006259">
    <property type="term" value="P:DNA metabolic process"/>
    <property type="evidence" value="ECO:0007669"/>
    <property type="project" value="InterPro"/>
</dbReference>